<protein>
    <submittedName>
        <fullName evidence="1">Uncharacterized protein</fullName>
    </submittedName>
</protein>
<keyword evidence="2" id="KW-1185">Reference proteome</keyword>
<sequence>MTFGGPFRNSLIDTWSKELGVEWVCHIPYHAPAFGKIERSLDLASFYGETGFQKNLNYSFSLLNHFSLVAPHDDVIDVL</sequence>
<dbReference type="AlphaFoldDB" id="A0A2I0TDB2"/>
<dbReference type="EMBL" id="KZ512312">
    <property type="protein sequence ID" value="PKU31762.1"/>
    <property type="molecule type" value="Genomic_DNA"/>
</dbReference>
<evidence type="ECO:0000313" key="1">
    <source>
        <dbReference type="EMBL" id="PKU31762.1"/>
    </source>
</evidence>
<dbReference type="Proteomes" id="UP000233556">
    <property type="component" value="Unassembled WGS sequence"/>
</dbReference>
<reference evidence="2" key="2">
    <citation type="submission" date="2017-12" db="EMBL/GenBank/DDBJ databases">
        <title>Genome sequence of the Bar-tailed Godwit (Limosa lapponica baueri).</title>
        <authorList>
            <person name="Lima N.C.B."/>
            <person name="Parody-Merino A.M."/>
            <person name="Battley P.F."/>
            <person name="Fidler A.E."/>
            <person name="Prosdocimi F."/>
        </authorList>
    </citation>
    <scope>NUCLEOTIDE SEQUENCE [LARGE SCALE GENOMIC DNA]</scope>
</reference>
<proteinExistence type="predicted"/>
<dbReference type="OrthoDB" id="9950135at2759"/>
<evidence type="ECO:0000313" key="2">
    <source>
        <dbReference type="Proteomes" id="UP000233556"/>
    </source>
</evidence>
<accession>A0A2I0TDB2</accession>
<name>A0A2I0TDB2_LIMLA</name>
<gene>
    <name evidence="1" type="ORF">llap_17934</name>
</gene>
<organism evidence="1 2">
    <name type="scientific">Limosa lapponica baueri</name>
    <dbReference type="NCBI Taxonomy" id="1758121"/>
    <lineage>
        <taxon>Eukaryota</taxon>
        <taxon>Metazoa</taxon>
        <taxon>Chordata</taxon>
        <taxon>Craniata</taxon>
        <taxon>Vertebrata</taxon>
        <taxon>Euteleostomi</taxon>
        <taxon>Archelosauria</taxon>
        <taxon>Archosauria</taxon>
        <taxon>Dinosauria</taxon>
        <taxon>Saurischia</taxon>
        <taxon>Theropoda</taxon>
        <taxon>Coelurosauria</taxon>
        <taxon>Aves</taxon>
        <taxon>Neognathae</taxon>
        <taxon>Neoaves</taxon>
        <taxon>Charadriiformes</taxon>
        <taxon>Scolopacidae</taxon>
        <taxon>Limosa</taxon>
    </lineage>
</organism>
<reference evidence="2" key="1">
    <citation type="submission" date="2017-11" db="EMBL/GenBank/DDBJ databases">
        <authorList>
            <person name="Lima N.C."/>
            <person name="Parody-Merino A.M."/>
            <person name="Battley P.F."/>
            <person name="Fidler A.E."/>
            <person name="Prosdocimi F."/>
        </authorList>
    </citation>
    <scope>NUCLEOTIDE SEQUENCE [LARGE SCALE GENOMIC DNA]</scope>
</reference>